<dbReference type="NCBIfam" id="TIGR00685">
    <property type="entry name" value="T6PP"/>
    <property type="match status" value="1"/>
</dbReference>
<dbReference type="AlphaFoldDB" id="A0A4R5PPF3"/>
<reference evidence="5 6" key="1">
    <citation type="journal article" date="2013" name="Int. J. Syst. Evol. Microbiol.">
        <title>Hoeflea suaedae sp. nov., an endophytic bacterium isolated from the root of the halophyte Suaeda maritima.</title>
        <authorList>
            <person name="Chung E.J."/>
            <person name="Park J.A."/>
            <person name="Pramanik P."/>
            <person name="Bibi F."/>
            <person name="Jeon C.O."/>
            <person name="Chung Y.R."/>
        </authorList>
    </citation>
    <scope>NUCLEOTIDE SEQUENCE [LARGE SCALE GENOMIC DNA]</scope>
    <source>
        <strain evidence="5 6">YC6898</strain>
    </source>
</reference>
<dbReference type="PANTHER" id="PTHR43768:SF3">
    <property type="entry name" value="TREHALOSE 6-PHOSPHATE PHOSPHATASE"/>
    <property type="match status" value="1"/>
</dbReference>
<dbReference type="SUPFAM" id="SSF56784">
    <property type="entry name" value="HAD-like"/>
    <property type="match status" value="1"/>
</dbReference>
<dbReference type="Gene3D" id="3.30.70.1020">
    <property type="entry name" value="Trehalose-6-phosphate phosphatase related protein, domain 2"/>
    <property type="match status" value="1"/>
</dbReference>
<comment type="catalytic activity">
    <reaction evidence="4">
        <text>alpha,alpha-trehalose 6-phosphate + H2O = alpha,alpha-trehalose + phosphate</text>
        <dbReference type="Rhea" id="RHEA:23420"/>
        <dbReference type="ChEBI" id="CHEBI:15377"/>
        <dbReference type="ChEBI" id="CHEBI:16551"/>
        <dbReference type="ChEBI" id="CHEBI:43474"/>
        <dbReference type="ChEBI" id="CHEBI:58429"/>
        <dbReference type="EC" id="3.1.3.12"/>
    </reaction>
</comment>
<comment type="caution">
    <text evidence="5">The sequence shown here is derived from an EMBL/GenBank/DDBJ whole genome shotgun (WGS) entry which is preliminary data.</text>
</comment>
<dbReference type="Proteomes" id="UP000295131">
    <property type="component" value="Unassembled WGS sequence"/>
</dbReference>
<evidence type="ECO:0000256" key="4">
    <source>
        <dbReference type="RuleBase" id="RU361117"/>
    </source>
</evidence>
<dbReference type="NCBIfam" id="TIGR01484">
    <property type="entry name" value="HAD-SF-IIB"/>
    <property type="match status" value="1"/>
</dbReference>
<dbReference type="GO" id="GO:0046872">
    <property type="term" value="F:metal ion binding"/>
    <property type="evidence" value="ECO:0007669"/>
    <property type="project" value="UniProtKB-KW"/>
</dbReference>
<dbReference type="InterPro" id="IPR003337">
    <property type="entry name" value="Trehalose_PPase"/>
</dbReference>
<dbReference type="InterPro" id="IPR023214">
    <property type="entry name" value="HAD_sf"/>
</dbReference>
<dbReference type="InterPro" id="IPR036412">
    <property type="entry name" value="HAD-like_sf"/>
</dbReference>
<dbReference type="InterPro" id="IPR006379">
    <property type="entry name" value="HAD-SF_hydro_IIB"/>
</dbReference>
<dbReference type="PANTHER" id="PTHR43768">
    <property type="entry name" value="TREHALOSE 6-PHOSPHATE PHOSPHATASE"/>
    <property type="match status" value="1"/>
</dbReference>
<dbReference type="EMBL" id="SMSI01000001">
    <property type="protein sequence ID" value="TDH38808.1"/>
    <property type="molecule type" value="Genomic_DNA"/>
</dbReference>
<gene>
    <name evidence="5" type="primary">otsB</name>
    <name evidence="5" type="ORF">E2A64_06860</name>
</gene>
<evidence type="ECO:0000256" key="3">
    <source>
        <dbReference type="ARBA" id="ARBA00022801"/>
    </source>
</evidence>
<comment type="pathway">
    <text evidence="1 4">Glycan biosynthesis; trehalose biosynthesis.</text>
</comment>
<name>A0A4R5PPF3_9HYPH</name>
<evidence type="ECO:0000256" key="2">
    <source>
        <dbReference type="ARBA" id="ARBA00008770"/>
    </source>
</evidence>
<comment type="cofactor">
    <cofactor evidence="4">
        <name>Mg(2+)</name>
        <dbReference type="ChEBI" id="CHEBI:18420"/>
    </cofactor>
</comment>
<proteinExistence type="inferred from homology"/>
<evidence type="ECO:0000256" key="1">
    <source>
        <dbReference type="ARBA" id="ARBA00005199"/>
    </source>
</evidence>
<dbReference type="GO" id="GO:0004805">
    <property type="term" value="F:trehalose-phosphatase activity"/>
    <property type="evidence" value="ECO:0007669"/>
    <property type="project" value="UniProtKB-EC"/>
</dbReference>
<dbReference type="OrthoDB" id="9814913at2"/>
<dbReference type="EC" id="3.1.3.12" evidence="4"/>
<evidence type="ECO:0000313" key="5">
    <source>
        <dbReference type="EMBL" id="TDH38808.1"/>
    </source>
</evidence>
<organism evidence="5 6">
    <name type="scientific">Pseudohoeflea suaedae</name>
    <dbReference type="NCBI Taxonomy" id="877384"/>
    <lineage>
        <taxon>Bacteria</taxon>
        <taxon>Pseudomonadati</taxon>
        <taxon>Pseudomonadota</taxon>
        <taxon>Alphaproteobacteria</taxon>
        <taxon>Hyphomicrobiales</taxon>
        <taxon>Rhizobiaceae</taxon>
        <taxon>Pseudohoeflea</taxon>
    </lineage>
</organism>
<keyword evidence="3 4" id="KW-0378">Hydrolase</keyword>
<evidence type="ECO:0000313" key="6">
    <source>
        <dbReference type="Proteomes" id="UP000295131"/>
    </source>
</evidence>
<keyword evidence="6" id="KW-1185">Reference proteome</keyword>
<accession>A0A4R5PPF3</accession>
<keyword evidence="4" id="KW-0460">Magnesium</keyword>
<dbReference type="Pfam" id="PF02358">
    <property type="entry name" value="Trehalose_PPase"/>
    <property type="match status" value="1"/>
</dbReference>
<protein>
    <recommendedName>
        <fullName evidence="4">Trehalose 6-phosphate phosphatase</fullName>
        <ecNumber evidence="4">3.1.3.12</ecNumber>
    </recommendedName>
</protein>
<dbReference type="RefSeq" id="WP_133283642.1">
    <property type="nucleotide sequence ID" value="NZ_SMSI01000001.1"/>
</dbReference>
<comment type="function">
    <text evidence="4">Removes the phosphate from trehalose 6-phosphate to produce free trehalose.</text>
</comment>
<comment type="similarity">
    <text evidence="2 4">Belongs to the trehalose phosphatase family.</text>
</comment>
<sequence length="268" mass="29407">MENSTSFYQFVGFQPPQSHDTDGIEELDIDPGEHALFSDFDGTIVDIAPRPDAIRYTGEDAGLFAKAMKSFGGAVAIVSGRNLDDVAGYVGAFDGVISGGHGTELRIGGEIERHELPDPQHLEHIKAAVAEFAVIDPRVILEEKTYGIVLHFRQNPEMEFKARKFAECLLEGRDDFEIQPAKMALEIKPKNISKAAAIEKIMLAPAFYGRTPIYVGDDATDESAFAYVNEHGGISIKIGDGPTVAQYRTGSPASYKTWLSRQISKRRD</sequence>
<dbReference type="UniPathway" id="UPA00299"/>
<dbReference type="GO" id="GO:0005992">
    <property type="term" value="P:trehalose biosynthetic process"/>
    <property type="evidence" value="ECO:0007669"/>
    <property type="project" value="UniProtKB-UniPathway"/>
</dbReference>
<dbReference type="InterPro" id="IPR044651">
    <property type="entry name" value="OTSB-like"/>
</dbReference>
<dbReference type="CDD" id="cd01627">
    <property type="entry name" value="HAD_TPP"/>
    <property type="match status" value="1"/>
</dbReference>
<dbReference type="Gene3D" id="3.40.50.1000">
    <property type="entry name" value="HAD superfamily/HAD-like"/>
    <property type="match status" value="1"/>
</dbReference>
<keyword evidence="4" id="KW-0479">Metal-binding</keyword>